<evidence type="ECO:0000256" key="1">
    <source>
        <dbReference type="ARBA" id="ARBA00022723"/>
    </source>
</evidence>
<dbReference type="InterPro" id="IPR029052">
    <property type="entry name" value="Metallo-depent_PP-like"/>
</dbReference>
<feature type="domain" description="Calcineurin-like phosphoesterase" evidence="4">
    <location>
        <begin position="173"/>
        <end position="354"/>
    </location>
</feature>
<dbReference type="PANTHER" id="PTHR31302:SF31">
    <property type="entry name" value="PHOSPHODIESTERASE YAEI"/>
    <property type="match status" value="1"/>
</dbReference>
<evidence type="ECO:0000313" key="6">
    <source>
        <dbReference type="Proteomes" id="UP000288227"/>
    </source>
</evidence>
<dbReference type="GO" id="GO:0009245">
    <property type="term" value="P:lipid A biosynthetic process"/>
    <property type="evidence" value="ECO:0007669"/>
    <property type="project" value="TreeGrafter"/>
</dbReference>
<organism evidence="5 6">
    <name type="scientific">Chryseotalea sanaruensis</name>
    <dbReference type="NCBI Taxonomy" id="2482724"/>
    <lineage>
        <taxon>Bacteria</taxon>
        <taxon>Pseudomonadati</taxon>
        <taxon>Bacteroidota</taxon>
        <taxon>Cytophagia</taxon>
        <taxon>Cytophagales</taxon>
        <taxon>Chryseotaleaceae</taxon>
        <taxon>Chryseotalea</taxon>
    </lineage>
</organism>
<proteinExistence type="predicted"/>
<keyword evidence="1" id="KW-0479">Metal-binding</keyword>
<evidence type="ECO:0000256" key="2">
    <source>
        <dbReference type="ARBA" id="ARBA00022801"/>
    </source>
</evidence>
<gene>
    <name evidence="5" type="ORF">SanaruYs_36270</name>
</gene>
<dbReference type="Proteomes" id="UP000288227">
    <property type="component" value="Unassembled WGS sequence"/>
</dbReference>
<dbReference type="PANTHER" id="PTHR31302">
    <property type="entry name" value="TRANSMEMBRANE PROTEIN WITH METALLOPHOSPHOESTERASE DOMAIN-RELATED"/>
    <property type="match status" value="1"/>
</dbReference>
<feature type="transmembrane region" description="Helical" evidence="3">
    <location>
        <begin position="74"/>
        <end position="95"/>
    </location>
</feature>
<reference evidence="5 6" key="1">
    <citation type="submission" date="2018-11" db="EMBL/GenBank/DDBJ databases">
        <title>Chryseotalea sanarue gen. nov., sp., nov., a member of the family Cytophagaceae, isolated from a brackish lake in Hamamatsu Japan.</title>
        <authorList>
            <person name="Maejima Y."/>
            <person name="Iino T."/>
            <person name="Muraguchi Y."/>
            <person name="Fukuda K."/>
            <person name="Ohkuma M."/>
            <person name="Moriuchi R."/>
            <person name="Dohra H."/>
            <person name="Kimbara K."/>
            <person name="Shintani M."/>
        </authorList>
    </citation>
    <scope>NUCLEOTIDE SEQUENCE [LARGE SCALE GENOMIC DNA]</scope>
    <source>
        <strain evidence="5 6">Ys</strain>
    </source>
</reference>
<dbReference type="Gene3D" id="3.60.21.10">
    <property type="match status" value="1"/>
</dbReference>
<sequence>MLARMLTFSILIIVLLLVDYYVFQAVVQVSKNLSEGWKLSVRLLFWLPTLLTILIILFWTFGNPYSLGPQFRNWAITGIVGVYFSKFFAVLVLFIDDIQRGIRWMLQSFSKEESTTTQGEVLTRSEFLSKTALIAAAIPFGTMAYGIISGAHDYRIKRVTLRLPNLPQSFDGIKIGHISDIHSGSFFNKTAVKGGVEMLMNEKPDAIFFTGDLVNNESEEVKDYINIFDKLKAPLGVYSVTGNHDYGDYKKWASAEAKRKNFSDLMAAHKQMNFDLLMNENRFLQIGTDKIAVIGIENWGGGGFAKYGKLDEAYRNTNEAAVKLLLSHDPSHWDAQVKKDYQDIDLMFSGHTHGFQFGVEIGDFKWSPSQYAYKQWAGLYSEGNQHLYVNRGFGYIGYPGRIGMPPELTILELKRA</sequence>
<dbReference type="CDD" id="cd07385">
    <property type="entry name" value="MPP_YkuE_C"/>
    <property type="match status" value="1"/>
</dbReference>
<dbReference type="InterPro" id="IPR051158">
    <property type="entry name" value="Metallophosphoesterase_sf"/>
</dbReference>
<dbReference type="GO" id="GO:0008758">
    <property type="term" value="F:UDP-2,3-diacylglucosamine hydrolase activity"/>
    <property type="evidence" value="ECO:0007669"/>
    <property type="project" value="TreeGrafter"/>
</dbReference>
<keyword evidence="2" id="KW-0378">Hydrolase</keyword>
<comment type="caution">
    <text evidence="5">The sequence shown here is derived from an EMBL/GenBank/DDBJ whole genome shotgun (WGS) entry which is preliminary data.</text>
</comment>
<evidence type="ECO:0000256" key="3">
    <source>
        <dbReference type="SAM" id="Phobius"/>
    </source>
</evidence>
<dbReference type="Pfam" id="PF00149">
    <property type="entry name" value="Metallophos"/>
    <property type="match status" value="1"/>
</dbReference>
<feature type="transmembrane region" description="Helical" evidence="3">
    <location>
        <begin position="127"/>
        <end position="148"/>
    </location>
</feature>
<protein>
    <submittedName>
        <fullName evidence="5">DNA mismatch repair protein MutT</fullName>
    </submittedName>
</protein>
<name>A0A401UEV7_9BACT</name>
<keyword evidence="3" id="KW-0812">Transmembrane</keyword>
<keyword evidence="3" id="KW-0472">Membrane</keyword>
<accession>A0A401UEV7</accession>
<keyword evidence="6" id="KW-1185">Reference proteome</keyword>
<dbReference type="GO" id="GO:0016020">
    <property type="term" value="C:membrane"/>
    <property type="evidence" value="ECO:0007669"/>
    <property type="project" value="GOC"/>
</dbReference>
<dbReference type="EMBL" id="BHXQ01000007">
    <property type="protein sequence ID" value="GCC53384.1"/>
    <property type="molecule type" value="Genomic_DNA"/>
</dbReference>
<evidence type="ECO:0000313" key="5">
    <source>
        <dbReference type="EMBL" id="GCC53384.1"/>
    </source>
</evidence>
<dbReference type="InterPro" id="IPR004843">
    <property type="entry name" value="Calcineurin-like_PHP"/>
</dbReference>
<dbReference type="SUPFAM" id="SSF56300">
    <property type="entry name" value="Metallo-dependent phosphatases"/>
    <property type="match status" value="1"/>
</dbReference>
<dbReference type="GO" id="GO:0046872">
    <property type="term" value="F:metal ion binding"/>
    <property type="evidence" value="ECO:0007669"/>
    <property type="project" value="UniProtKB-KW"/>
</dbReference>
<keyword evidence="3" id="KW-1133">Transmembrane helix</keyword>
<dbReference type="OrthoDB" id="9780884at2"/>
<dbReference type="AlphaFoldDB" id="A0A401UEV7"/>
<feature type="transmembrane region" description="Helical" evidence="3">
    <location>
        <begin position="43"/>
        <end position="62"/>
    </location>
</feature>
<evidence type="ECO:0000259" key="4">
    <source>
        <dbReference type="Pfam" id="PF00149"/>
    </source>
</evidence>